<dbReference type="SMART" id="SM00342">
    <property type="entry name" value="HTH_ARAC"/>
    <property type="match status" value="1"/>
</dbReference>
<protein>
    <submittedName>
        <fullName evidence="5">Helix-turn-helix transcriptional regulator</fullName>
    </submittedName>
</protein>
<dbReference type="SUPFAM" id="SSF46689">
    <property type="entry name" value="Homeodomain-like"/>
    <property type="match status" value="1"/>
</dbReference>
<dbReference type="Pfam" id="PF12833">
    <property type="entry name" value="HTH_18"/>
    <property type="match status" value="1"/>
</dbReference>
<dbReference type="PANTHER" id="PTHR46796">
    <property type="entry name" value="HTH-TYPE TRANSCRIPTIONAL ACTIVATOR RHAS-RELATED"/>
    <property type="match status" value="1"/>
</dbReference>
<dbReference type="InterPro" id="IPR018060">
    <property type="entry name" value="HTH_AraC"/>
</dbReference>
<evidence type="ECO:0000313" key="5">
    <source>
        <dbReference type="EMBL" id="XBO36957.1"/>
    </source>
</evidence>
<keyword evidence="1" id="KW-0805">Transcription regulation</keyword>
<dbReference type="Gene3D" id="1.10.10.60">
    <property type="entry name" value="Homeodomain-like"/>
    <property type="match status" value="1"/>
</dbReference>
<evidence type="ECO:0000256" key="3">
    <source>
        <dbReference type="ARBA" id="ARBA00023163"/>
    </source>
</evidence>
<dbReference type="PROSITE" id="PS01124">
    <property type="entry name" value="HTH_ARAC_FAMILY_2"/>
    <property type="match status" value="1"/>
</dbReference>
<dbReference type="InterPro" id="IPR018062">
    <property type="entry name" value="HTH_AraC-typ_CS"/>
</dbReference>
<dbReference type="GO" id="GO:0003700">
    <property type="term" value="F:DNA-binding transcription factor activity"/>
    <property type="evidence" value="ECO:0007669"/>
    <property type="project" value="InterPro"/>
</dbReference>
<name>A0AAU7J9Q8_9HYPH</name>
<sequence>MTSFSDPYAYHDAIHAAQVKAVFIGDGDFRATLASVDLDGLTLQSGSENLPRTFAFLAPQDQASIFFLADEHQSPLQNNGAALSPGELVAFRPGTFNSQQTAGPCDWASLALAPDRLDEVFRAVTGRDPPSWPETHILRPPPSSWLRLMRLHATVMRLARVAPQALSDAGIARGLQSGVEHALALCLDEAAPVRTSLARGHHRMVVRRLEEAAEMAPDRPLYLSEVCAAIGVPERTLRVSCQEQLGMGPIRYLWLRRMNLAHRALRRADPASTSVTAVATDHGFWELGRFSVAYRKLYGRSPSATLQHRS</sequence>
<organism evidence="5">
    <name type="scientific">Alsobacter sp. KACC 23698</name>
    <dbReference type="NCBI Taxonomy" id="3149229"/>
    <lineage>
        <taxon>Bacteria</taxon>
        <taxon>Pseudomonadati</taxon>
        <taxon>Pseudomonadota</taxon>
        <taxon>Alphaproteobacteria</taxon>
        <taxon>Hyphomicrobiales</taxon>
        <taxon>Alsobacteraceae</taxon>
        <taxon>Alsobacter</taxon>
    </lineage>
</organism>
<dbReference type="EMBL" id="CP157484">
    <property type="protein sequence ID" value="XBO36957.1"/>
    <property type="molecule type" value="Genomic_DNA"/>
</dbReference>
<dbReference type="InterPro" id="IPR050204">
    <property type="entry name" value="AraC_XylS_family_regulators"/>
</dbReference>
<dbReference type="RefSeq" id="WP_406853779.1">
    <property type="nucleotide sequence ID" value="NZ_CP157484.1"/>
</dbReference>
<gene>
    <name evidence="5" type="ORF">ABEG18_14545</name>
</gene>
<dbReference type="GO" id="GO:0043565">
    <property type="term" value="F:sequence-specific DNA binding"/>
    <property type="evidence" value="ECO:0007669"/>
    <property type="project" value="InterPro"/>
</dbReference>
<keyword evidence="2" id="KW-0238">DNA-binding</keyword>
<dbReference type="InterPro" id="IPR009057">
    <property type="entry name" value="Homeodomain-like_sf"/>
</dbReference>
<feature type="domain" description="HTH araC/xylS-type" evidence="4">
    <location>
        <begin position="207"/>
        <end position="308"/>
    </location>
</feature>
<accession>A0AAU7J9Q8</accession>
<proteinExistence type="predicted"/>
<evidence type="ECO:0000256" key="1">
    <source>
        <dbReference type="ARBA" id="ARBA00023015"/>
    </source>
</evidence>
<evidence type="ECO:0000256" key="2">
    <source>
        <dbReference type="ARBA" id="ARBA00023125"/>
    </source>
</evidence>
<keyword evidence="3" id="KW-0804">Transcription</keyword>
<dbReference type="AlphaFoldDB" id="A0AAU7J9Q8"/>
<dbReference type="PROSITE" id="PS00041">
    <property type="entry name" value="HTH_ARAC_FAMILY_1"/>
    <property type="match status" value="1"/>
</dbReference>
<reference evidence="5" key="1">
    <citation type="submission" date="2024-05" db="EMBL/GenBank/DDBJ databases">
        <authorList>
            <person name="Kim S."/>
            <person name="Heo J."/>
            <person name="Choi H."/>
            <person name="Choi Y."/>
            <person name="Kwon S.-W."/>
            <person name="Kim Y."/>
        </authorList>
    </citation>
    <scope>NUCLEOTIDE SEQUENCE</scope>
    <source>
        <strain evidence="5">KACC 23698</strain>
    </source>
</reference>
<evidence type="ECO:0000259" key="4">
    <source>
        <dbReference type="PROSITE" id="PS01124"/>
    </source>
</evidence>